<feature type="domain" description="HTH tetR-type" evidence="5">
    <location>
        <begin position="11"/>
        <end position="69"/>
    </location>
</feature>
<keyword evidence="7" id="KW-1185">Reference proteome</keyword>
<dbReference type="RefSeq" id="WP_280831312.1">
    <property type="nucleotide sequence ID" value="NZ_JARXVE010000002.1"/>
</dbReference>
<protein>
    <submittedName>
        <fullName evidence="6">AcrR family transcriptional regulator</fullName>
    </submittedName>
</protein>
<keyword evidence="1" id="KW-0805">Transcription regulation</keyword>
<proteinExistence type="predicted"/>
<dbReference type="PANTHER" id="PTHR30055">
    <property type="entry name" value="HTH-TYPE TRANSCRIPTIONAL REGULATOR RUTR"/>
    <property type="match status" value="1"/>
</dbReference>
<feature type="DNA-binding region" description="H-T-H motif" evidence="4">
    <location>
        <begin position="32"/>
        <end position="51"/>
    </location>
</feature>
<dbReference type="Gene3D" id="1.10.357.10">
    <property type="entry name" value="Tetracycline Repressor, domain 2"/>
    <property type="match status" value="1"/>
</dbReference>
<dbReference type="Proteomes" id="UP001160130">
    <property type="component" value="Unassembled WGS sequence"/>
</dbReference>
<keyword evidence="3" id="KW-0804">Transcription</keyword>
<keyword evidence="2 4" id="KW-0238">DNA-binding</keyword>
<evidence type="ECO:0000259" key="5">
    <source>
        <dbReference type="PROSITE" id="PS50977"/>
    </source>
</evidence>
<dbReference type="InterPro" id="IPR009057">
    <property type="entry name" value="Homeodomain-like_sf"/>
</dbReference>
<accession>A0ABT6KXD5</accession>
<dbReference type="InterPro" id="IPR050109">
    <property type="entry name" value="HTH-type_TetR-like_transc_reg"/>
</dbReference>
<dbReference type="EMBL" id="JARXVE010000002">
    <property type="protein sequence ID" value="MDH6194642.1"/>
    <property type="molecule type" value="Genomic_DNA"/>
</dbReference>
<dbReference type="SUPFAM" id="SSF46689">
    <property type="entry name" value="Homeodomain-like"/>
    <property type="match status" value="1"/>
</dbReference>
<sequence length="188" mass="20227">MSTAELSATQARTRGAIIEAAAAVLADDRTSTLPDIAKAAGVGRTTVHRYFPDRESLINATIVDSVQVVTEAVAAAAPDDGGAIDAMRRVINAMISVGNRILFLFDDPTVLRGLPPEAVPDNTYLTRLIERGQAEGVFDPESSSVWIEHSLYGLVKWACQDSKDGLMPRHAAAPAVIRTFERGVRIRD</sequence>
<evidence type="ECO:0000313" key="6">
    <source>
        <dbReference type="EMBL" id="MDH6194642.1"/>
    </source>
</evidence>
<reference evidence="6 7" key="1">
    <citation type="submission" date="2023-04" db="EMBL/GenBank/DDBJ databases">
        <title>Forest soil microbial communities from Buena Vista Peninsula, Colon Province, Panama.</title>
        <authorList>
            <person name="Bouskill N."/>
        </authorList>
    </citation>
    <scope>NUCLEOTIDE SEQUENCE [LARGE SCALE GENOMIC DNA]</scope>
    <source>
        <strain evidence="6 7">AC80</strain>
    </source>
</reference>
<name>A0ABT6KXD5_9MYCO</name>
<dbReference type="InterPro" id="IPR001647">
    <property type="entry name" value="HTH_TetR"/>
</dbReference>
<evidence type="ECO:0000256" key="2">
    <source>
        <dbReference type="ARBA" id="ARBA00023125"/>
    </source>
</evidence>
<gene>
    <name evidence="6" type="ORF">M2272_001271</name>
</gene>
<evidence type="ECO:0000256" key="1">
    <source>
        <dbReference type="ARBA" id="ARBA00023015"/>
    </source>
</evidence>
<evidence type="ECO:0000313" key="7">
    <source>
        <dbReference type="Proteomes" id="UP001160130"/>
    </source>
</evidence>
<organism evidence="6 7">
    <name type="scientific">Mycolicibacterium frederiksbergense</name>
    <dbReference type="NCBI Taxonomy" id="117567"/>
    <lineage>
        <taxon>Bacteria</taxon>
        <taxon>Bacillati</taxon>
        <taxon>Actinomycetota</taxon>
        <taxon>Actinomycetes</taxon>
        <taxon>Mycobacteriales</taxon>
        <taxon>Mycobacteriaceae</taxon>
        <taxon>Mycolicibacterium</taxon>
    </lineage>
</organism>
<dbReference type="PANTHER" id="PTHR30055:SF234">
    <property type="entry name" value="HTH-TYPE TRANSCRIPTIONAL REGULATOR BETI"/>
    <property type="match status" value="1"/>
</dbReference>
<dbReference type="Pfam" id="PF00440">
    <property type="entry name" value="TetR_N"/>
    <property type="match status" value="1"/>
</dbReference>
<dbReference type="PROSITE" id="PS50977">
    <property type="entry name" value="HTH_TETR_2"/>
    <property type="match status" value="1"/>
</dbReference>
<evidence type="ECO:0000256" key="4">
    <source>
        <dbReference type="PROSITE-ProRule" id="PRU00335"/>
    </source>
</evidence>
<evidence type="ECO:0000256" key="3">
    <source>
        <dbReference type="ARBA" id="ARBA00023163"/>
    </source>
</evidence>
<comment type="caution">
    <text evidence="6">The sequence shown here is derived from an EMBL/GenBank/DDBJ whole genome shotgun (WGS) entry which is preliminary data.</text>
</comment>